<evidence type="ECO:0000313" key="4">
    <source>
        <dbReference type="Proteomes" id="UP000187191"/>
    </source>
</evidence>
<dbReference type="Proteomes" id="UP000596130">
    <property type="component" value="Chromosome"/>
</dbReference>
<keyword evidence="1" id="KW-0812">Transmembrane</keyword>
<keyword evidence="4" id="KW-1185">Reference proteome</keyword>
<dbReference type="EMBL" id="CP015588">
    <property type="protein sequence ID" value="APY91296.1"/>
    <property type="molecule type" value="Genomic_DNA"/>
</dbReference>
<dbReference type="AlphaFoldDB" id="A0A1P8TUI4"/>
<feature type="transmembrane region" description="Helical" evidence="1">
    <location>
        <begin position="36"/>
        <end position="56"/>
    </location>
</feature>
<keyword evidence="1" id="KW-1133">Transmembrane helix</keyword>
<feature type="transmembrane region" description="Helical" evidence="1">
    <location>
        <begin position="136"/>
        <end position="155"/>
    </location>
</feature>
<gene>
    <name evidence="2" type="ORF">A7J05_32680</name>
    <name evidence="3" type="ORF">I8755_04250</name>
</gene>
<evidence type="ECO:0000256" key="1">
    <source>
        <dbReference type="SAM" id="Phobius"/>
    </source>
</evidence>
<dbReference type="RefSeq" id="WP_062776072.1">
    <property type="nucleotide sequence ID" value="NZ_CP015588.1"/>
</dbReference>
<sequence length="180" mass="20234">MRALKRRLDRSLTAQAVLIFVLTTAVTALLRPGEHPAWWAVKGGLYTGIAMAFVVAQRRKAGRAAGTDPREVADLNHRIRHREVPRDPEERASMRRLVTAQLRQMERGARWLPYWLGVMGLIAVGTLVLGTTTGDMTVPLFLAAGVLVFCCWVLWTRRVAMDRFRYMHSALRGRSPARGS</sequence>
<proteinExistence type="predicted"/>
<feature type="transmembrane region" description="Helical" evidence="1">
    <location>
        <begin position="12"/>
        <end position="30"/>
    </location>
</feature>
<dbReference type="KEGG" id="ssia:A7J05_32680"/>
<evidence type="ECO:0000313" key="2">
    <source>
        <dbReference type="EMBL" id="APY91296.1"/>
    </source>
</evidence>
<reference evidence="3 5" key="2">
    <citation type="submission" date="2020-12" db="EMBL/GenBank/DDBJ databases">
        <title>Identification and biosynthesis of polyene macrolides produced by Streptomyces alfalfae Men-myco-93-63.</title>
        <authorList>
            <person name="Liu D."/>
            <person name="Li Y."/>
            <person name="Liu L."/>
            <person name="Han X."/>
            <person name="Shen F."/>
        </authorList>
    </citation>
    <scope>NUCLEOTIDE SEQUENCE [LARGE SCALE GENOMIC DNA]</scope>
    <source>
        <strain evidence="3 5">Men-myco-93-63</strain>
    </source>
</reference>
<accession>A0A1P8TUI4</accession>
<name>A0A1P8TUI4_9ACTN</name>
<reference evidence="2 4" key="1">
    <citation type="submission" date="2016-05" db="EMBL/GenBank/DDBJ databases">
        <authorList>
            <person name="Gu J."/>
        </authorList>
    </citation>
    <scope>NUCLEOTIDE SEQUENCE [LARGE SCALE GENOMIC DNA]</scope>
    <source>
        <strain evidence="2 4">ACCC40021</strain>
    </source>
</reference>
<feature type="transmembrane region" description="Helical" evidence="1">
    <location>
        <begin position="111"/>
        <end position="130"/>
    </location>
</feature>
<dbReference type="Proteomes" id="UP000187191">
    <property type="component" value="Chromosome"/>
</dbReference>
<protein>
    <submittedName>
        <fullName evidence="3">Uncharacterized protein</fullName>
    </submittedName>
</protein>
<keyword evidence="1" id="KW-0472">Membrane</keyword>
<organism evidence="3 5">
    <name type="scientific">Streptomyces alfalfae</name>
    <dbReference type="NCBI Taxonomy" id="1642299"/>
    <lineage>
        <taxon>Bacteria</taxon>
        <taxon>Bacillati</taxon>
        <taxon>Actinomycetota</taxon>
        <taxon>Actinomycetes</taxon>
        <taxon>Kitasatosporales</taxon>
        <taxon>Streptomycetaceae</taxon>
        <taxon>Streptomyces</taxon>
    </lineage>
</organism>
<dbReference type="OrthoDB" id="4208347at2"/>
<dbReference type="EMBL" id="CP065959">
    <property type="protein sequence ID" value="QQC87704.1"/>
    <property type="molecule type" value="Genomic_DNA"/>
</dbReference>
<evidence type="ECO:0000313" key="3">
    <source>
        <dbReference type="EMBL" id="QQC87704.1"/>
    </source>
</evidence>
<evidence type="ECO:0000313" key="5">
    <source>
        <dbReference type="Proteomes" id="UP000596130"/>
    </source>
</evidence>